<dbReference type="InterPro" id="IPR007052">
    <property type="entry name" value="CS_dom"/>
</dbReference>
<gene>
    <name evidence="2" type="ORF">NGRA_1113</name>
</gene>
<dbReference type="AlphaFoldDB" id="A0A9P6GZK1"/>
<dbReference type="Gene3D" id="2.60.40.790">
    <property type="match status" value="1"/>
</dbReference>
<name>A0A9P6GZK1_9MICR</name>
<reference evidence="2 3" key="1">
    <citation type="journal article" date="2020" name="Genome Biol. Evol.">
        <title>Comparative genomics of strictly vertically transmitted, feminizing microsporidia endosymbionts of amphipod crustaceans.</title>
        <authorList>
            <person name="Cormier A."/>
            <person name="Chebbi M.A."/>
            <person name="Giraud I."/>
            <person name="Wattier R."/>
            <person name="Teixeira M."/>
            <person name="Gilbert C."/>
            <person name="Rigaud T."/>
            <person name="Cordaux R."/>
        </authorList>
    </citation>
    <scope>NUCLEOTIDE SEQUENCE [LARGE SCALE GENOMIC DNA]</scope>
    <source>
        <strain evidence="2 3">Ou3-Ou53</strain>
    </source>
</reference>
<protein>
    <recommendedName>
        <fullName evidence="1">CS domain-containing protein</fullName>
    </recommendedName>
</protein>
<dbReference type="SUPFAM" id="SSF49764">
    <property type="entry name" value="HSP20-like chaperones"/>
    <property type="match status" value="1"/>
</dbReference>
<dbReference type="Pfam" id="PF04969">
    <property type="entry name" value="CS"/>
    <property type="match status" value="1"/>
</dbReference>
<keyword evidence="3" id="KW-1185">Reference proteome</keyword>
<organism evidence="2 3">
    <name type="scientific">Nosema granulosis</name>
    <dbReference type="NCBI Taxonomy" id="83296"/>
    <lineage>
        <taxon>Eukaryota</taxon>
        <taxon>Fungi</taxon>
        <taxon>Fungi incertae sedis</taxon>
        <taxon>Microsporidia</taxon>
        <taxon>Nosematidae</taxon>
        <taxon>Nosema</taxon>
    </lineage>
</organism>
<comment type="caution">
    <text evidence="2">The sequence shown here is derived from an EMBL/GenBank/DDBJ whole genome shotgun (WGS) entry which is preliminary data.</text>
</comment>
<sequence>MNRKFKWGQECNSIKISFKLNRGKKVSYKIVNKKLKILYNDEVILDGELTDWIKTDTDIIFINDDTVDFYVDKLYSKWWPYLLKGDEEYFEPEEYVHRDGAMISQGAREWINKIKNEEQD</sequence>
<dbReference type="PROSITE" id="PS51203">
    <property type="entry name" value="CS"/>
    <property type="match status" value="1"/>
</dbReference>
<dbReference type="EMBL" id="SBJO01000060">
    <property type="protein sequence ID" value="KAF9763705.1"/>
    <property type="molecule type" value="Genomic_DNA"/>
</dbReference>
<accession>A0A9P6GZK1</accession>
<proteinExistence type="predicted"/>
<feature type="domain" description="CS" evidence="1">
    <location>
        <begin position="1"/>
        <end position="83"/>
    </location>
</feature>
<dbReference type="Proteomes" id="UP000740883">
    <property type="component" value="Unassembled WGS sequence"/>
</dbReference>
<evidence type="ECO:0000313" key="3">
    <source>
        <dbReference type="Proteomes" id="UP000740883"/>
    </source>
</evidence>
<evidence type="ECO:0000313" key="2">
    <source>
        <dbReference type="EMBL" id="KAF9763705.1"/>
    </source>
</evidence>
<dbReference type="OrthoDB" id="10552150at2759"/>
<evidence type="ECO:0000259" key="1">
    <source>
        <dbReference type="PROSITE" id="PS51203"/>
    </source>
</evidence>
<dbReference type="InterPro" id="IPR008978">
    <property type="entry name" value="HSP20-like_chaperone"/>
</dbReference>